<dbReference type="Proteomes" id="UP000249577">
    <property type="component" value="Unassembled WGS sequence"/>
</dbReference>
<dbReference type="AlphaFoldDB" id="A0A2W5KJE1"/>
<dbReference type="InterPro" id="IPR016181">
    <property type="entry name" value="Acyl_CoA_acyltransferase"/>
</dbReference>
<protein>
    <submittedName>
        <fullName evidence="5">30S ribosomal protein S5 alanine N-acetyltransferase</fullName>
    </submittedName>
</protein>
<keyword evidence="5" id="KW-0687">Ribonucleoprotein</keyword>
<accession>A0A2W5KJE1</accession>
<evidence type="ECO:0000313" key="5">
    <source>
        <dbReference type="EMBL" id="PZQ16159.1"/>
    </source>
</evidence>
<dbReference type="Pfam" id="PF13302">
    <property type="entry name" value="Acetyltransf_3"/>
    <property type="match status" value="1"/>
</dbReference>
<dbReference type="PANTHER" id="PTHR43792:SF8">
    <property type="entry name" value="[RIBOSOMAL PROTEIN US5]-ALANINE N-ACETYLTRANSFERASE"/>
    <property type="match status" value="1"/>
</dbReference>
<dbReference type="InterPro" id="IPR000182">
    <property type="entry name" value="GNAT_dom"/>
</dbReference>
<keyword evidence="2" id="KW-0012">Acyltransferase</keyword>
<evidence type="ECO:0000256" key="2">
    <source>
        <dbReference type="ARBA" id="ARBA00023315"/>
    </source>
</evidence>
<comment type="caution">
    <text evidence="5">The sequence shown here is derived from an EMBL/GenBank/DDBJ whole genome shotgun (WGS) entry which is preliminary data.</text>
</comment>
<dbReference type="Gene3D" id="3.40.630.30">
    <property type="match status" value="1"/>
</dbReference>
<evidence type="ECO:0000313" key="6">
    <source>
        <dbReference type="Proteomes" id="UP000249577"/>
    </source>
</evidence>
<proteinExistence type="inferred from homology"/>
<evidence type="ECO:0000256" key="3">
    <source>
        <dbReference type="ARBA" id="ARBA00038502"/>
    </source>
</evidence>
<dbReference type="InterPro" id="IPR051531">
    <property type="entry name" value="N-acetyltransferase"/>
</dbReference>
<dbReference type="PANTHER" id="PTHR43792">
    <property type="entry name" value="GNAT FAMILY, PUTATIVE (AFU_ORTHOLOGUE AFUA_3G00765)-RELATED-RELATED"/>
    <property type="match status" value="1"/>
</dbReference>
<dbReference type="PROSITE" id="PS51186">
    <property type="entry name" value="GNAT"/>
    <property type="match status" value="1"/>
</dbReference>
<organism evidence="5 6">
    <name type="scientific">Ancylobacter novellus</name>
    <name type="common">Thiobacillus novellus</name>
    <dbReference type="NCBI Taxonomy" id="921"/>
    <lineage>
        <taxon>Bacteria</taxon>
        <taxon>Pseudomonadati</taxon>
        <taxon>Pseudomonadota</taxon>
        <taxon>Alphaproteobacteria</taxon>
        <taxon>Hyphomicrobiales</taxon>
        <taxon>Xanthobacteraceae</taxon>
        <taxon>Ancylobacter</taxon>
    </lineage>
</organism>
<dbReference type="EMBL" id="QFPN01000004">
    <property type="protein sequence ID" value="PZQ16159.1"/>
    <property type="molecule type" value="Genomic_DNA"/>
</dbReference>
<gene>
    <name evidence="5" type="ORF">DI565_10230</name>
</gene>
<keyword evidence="1 5" id="KW-0808">Transferase</keyword>
<reference evidence="5 6" key="1">
    <citation type="submission" date="2017-08" db="EMBL/GenBank/DDBJ databases">
        <title>Infants hospitalized years apart are colonized by the same room-sourced microbial strains.</title>
        <authorList>
            <person name="Brooks B."/>
            <person name="Olm M.R."/>
            <person name="Firek B.A."/>
            <person name="Baker R."/>
            <person name="Thomas B.C."/>
            <person name="Morowitz M.J."/>
            <person name="Banfield J.F."/>
        </authorList>
    </citation>
    <scope>NUCLEOTIDE SEQUENCE [LARGE SCALE GENOMIC DNA]</scope>
    <source>
        <strain evidence="5">S2_005_003_R2_43</strain>
    </source>
</reference>
<sequence>MAFFRSLSAAETLPTLTGKGVVLRTPQMADFPAWSALRDESRDFLQPWEPTWPADDVSRVAFRKRIKRYVRELENDQAYPFFVFTTGGTLVGGATISQIRRGVAQTCSLGYWMGARHAGRGHMSAAVRAIAPFVFETLKLRRIEAACLPHNEASIRLLEKTGFRREGYAREYLCIDGRWQDHLLYALLRGDGVV</sequence>
<comment type="similarity">
    <text evidence="3">Belongs to the acetyltransferase family. RimJ subfamily.</text>
</comment>
<evidence type="ECO:0000256" key="1">
    <source>
        <dbReference type="ARBA" id="ARBA00022679"/>
    </source>
</evidence>
<dbReference type="SUPFAM" id="SSF55729">
    <property type="entry name" value="Acyl-CoA N-acyltransferases (Nat)"/>
    <property type="match status" value="1"/>
</dbReference>
<feature type="domain" description="N-acetyltransferase" evidence="4">
    <location>
        <begin position="21"/>
        <end position="190"/>
    </location>
</feature>
<dbReference type="GO" id="GO:0005840">
    <property type="term" value="C:ribosome"/>
    <property type="evidence" value="ECO:0007669"/>
    <property type="project" value="UniProtKB-KW"/>
</dbReference>
<dbReference type="GO" id="GO:0005737">
    <property type="term" value="C:cytoplasm"/>
    <property type="evidence" value="ECO:0007669"/>
    <property type="project" value="TreeGrafter"/>
</dbReference>
<keyword evidence="5" id="KW-0689">Ribosomal protein</keyword>
<evidence type="ECO:0000259" key="4">
    <source>
        <dbReference type="PROSITE" id="PS51186"/>
    </source>
</evidence>
<dbReference type="GO" id="GO:0008999">
    <property type="term" value="F:protein-N-terminal-alanine acetyltransferase activity"/>
    <property type="evidence" value="ECO:0007669"/>
    <property type="project" value="TreeGrafter"/>
</dbReference>
<name>A0A2W5KJE1_ANCNO</name>